<evidence type="ECO:0000313" key="2">
    <source>
        <dbReference type="EMBL" id="JAH30057.1"/>
    </source>
</evidence>
<dbReference type="EMBL" id="GBXM01078520">
    <property type="protein sequence ID" value="JAH30057.1"/>
    <property type="molecule type" value="Transcribed_RNA"/>
</dbReference>
<keyword evidence="1" id="KW-0812">Transmembrane</keyword>
<keyword evidence="1" id="KW-1133">Transmembrane helix</keyword>
<evidence type="ECO:0000256" key="1">
    <source>
        <dbReference type="SAM" id="Phobius"/>
    </source>
</evidence>
<name>A0A0E9RMK6_ANGAN</name>
<reference evidence="2" key="2">
    <citation type="journal article" date="2015" name="Fish Shellfish Immunol.">
        <title>Early steps in the European eel (Anguilla anguilla)-Vibrio vulnificus interaction in the gills: Role of the RtxA13 toxin.</title>
        <authorList>
            <person name="Callol A."/>
            <person name="Pajuelo D."/>
            <person name="Ebbesson L."/>
            <person name="Teles M."/>
            <person name="MacKenzie S."/>
            <person name="Amaro C."/>
        </authorList>
    </citation>
    <scope>NUCLEOTIDE SEQUENCE</scope>
</reference>
<dbReference type="AlphaFoldDB" id="A0A0E9RMK6"/>
<feature type="transmembrane region" description="Helical" evidence="1">
    <location>
        <begin position="12"/>
        <end position="32"/>
    </location>
</feature>
<protein>
    <submittedName>
        <fullName evidence="2">Uncharacterized protein</fullName>
    </submittedName>
</protein>
<accession>A0A0E9RMK6</accession>
<keyword evidence="1" id="KW-0472">Membrane</keyword>
<organism evidence="2">
    <name type="scientific">Anguilla anguilla</name>
    <name type="common">European freshwater eel</name>
    <name type="synonym">Muraena anguilla</name>
    <dbReference type="NCBI Taxonomy" id="7936"/>
    <lineage>
        <taxon>Eukaryota</taxon>
        <taxon>Metazoa</taxon>
        <taxon>Chordata</taxon>
        <taxon>Craniata</taxon>
        <taxon>Vertebrata</taxon>
        <taxon>Euteleostomi</taxon>
        <taxon>Actinopterygii</taxon>
        <taxon>Neopterygii</taxon>
        <taxon>Teleostei</taxon>
        <taxon>Anguilliformes</taxon>
        <taxon>Anguillidae</taxon>
        <taxon>Anguilla</taxon>
    </lineage>
</organism>
<sequence>MEKTWFRFKNLVLGIYVLAILISFKFSFQVTVQ</sequence>
<proteinExistence type="predicted"/>
<reference evidence="2" key="1">
    <citation type="submission" date="2014-11" db="EMBL/GenBank/DDBJ databases">
        <authorList>
            <person name="Amaro Gonzalez C."/>
        </authorList>
    </citation>
    <scope>NUCLEOTIDE SEQUENCE</scope>
</reference>